<name>A0A8S5TGP8_9CAUD</name>
<organism evidence="1">
    <name type="scientific">Myoviridae sp. ctIty1</name>
    <dbReference type="NCBI Taxonomy" id="2827673"/>
    <lineage>
        <taxon>Viruses</taxon>
        <taxon>Duplodnaviria</taxon>
        <taxon>Heunggongvirae</taxon>
        <taxon>Uroviricota</taxon>
        <taxon>Caudoviricetes</taxon>
    </lineage>
</organism>
<protein>
    <submittedName>
        <fullName evidence="1">Uncharacterized protein</fullName>
    </submittedName>
</protein>
<sequence>MSLYKLTESSDSLLESIDLLLDEAYEDDLIDYHKSRVEELEKKLSYAELQIKKSEEALKAAIDSKPRSWLERKLIGFKAKIRKFEIKYKLTNSNKSKGIIKKILSILTRIVKFINDKLIKFTRYVYNKFDKRSEAKKGYDRTRRLINIKTAKTDNEMNRTMSNDYKDLIDDHKNEIERLKAKYKSE</sequence>
<accession>A0A8S5TGP8</accession>
<dbReference type="EMBL" id="BK032823">
    <property type="protein sequence ID" value="DAF62477.1"/>
    <property type="molecule type" value="Genomic_DNA"/>
</dbReference>
<reference evidence="1" key="1">
    <citation type="journal article" date="2021" name="Proc. Natl. Acad. Sci. U.S.A.">
        <title>A Catalog of Tens of Thousands of Viruses from Human Metagenomes Reveals Hidden Associations with Chronic Diseases.</title>
        <authorList>
            <person name="Tisza M.J."/>
            <person name="Buck C.B."/>
        </authorList>
    </citation>
    <scope>NUCLEOTIDE SEQUENCE</scope>
    <source>
        <strain evidence="1">CtIty1</strain>
    </source>
</reference>
<proteinExistence type="predicted"/>
<evidence type="ECO:0000313" key="1">
    <source>
        <dbReference type="EMBL" id="DAF62477.1"/>
    </source>
</evidence>